<evidence type="ECO:0000256" key="1">
    <source>
        <dbReference type="ARBA" id="ARBA00004651"/>
    </source>
</evidence>
<organism evidence="9 10">
    <name type="scientific">Nonomuraea roseola</name>
    <dbReference type="NCBI Taxonomy" id="46179"/>
    <lineage>
        <taxon>Bacteria</taxon>
        <taxon>Bacillati</taxon>
        <taxon>Actinomycetota</taxon>
        <taxon>Actinomycetes</taxon>
        <taxon>Streptosporangiales</taxon>
        <taxon>Streptosporangiaceae</taxon>
        <taxon>Nonomuraea</taxon>
    </lineage>
</organism>
<dbReference type="InterPro" id="IPR052017">
    <property type="entry name" value="TSUP"/>
</dbReference>
<evidence type="ECO:0000256" key="5">
    <source>
        <dbReference type="ARBA" id="ARBA00022692"/>
    </source>
</evidence>
<keyword evidence="10" id="KW-1185">Reference proteome</keyword>
<keyword evidence="6" id="KW-1133">Transmembrane helix</keyword>
<name>A0ABV5PVR7_9ACTN</name>
<evidence type="ECO:0000256" key="4">
    <source>
        <dbReference type="ARBA" id="ARBA00022475"/>
    </source>
</evidence>
<sequence length="157" mass="15786">MKVELILLLLAVALAAGWVDAVVGGGGLVQLLALPAAPPPAVLATDKLSSIAGTTVSAVGFARRVRVEARVAVPATVLAVALSGAGAVTAGQVPAEVFRPFVLVTLALVAVRWSPGPPWAHAYGGAPRAGAPSCPPSCWSGSCCRSTTAWSGRERAR</sequence>
<dbReference type="RefSeq" id="WP_346119062.1">
    <property type="nucleotide sequence ID" value="NZ_BAAAXC010000006.1"/>
</dbReference>
<dbReference type="Proteomes" id="UP001589646">
    <property type="component" value="Unassembled WGS sequence"/>
</dbReference>
<keyword evidence="3" id="KW-0813">Transport</keyword>
<dbReference type="PANTHER" id="PTHR30269">
    <property type="entry name" value="TRANSMEMBRANE PROTEIN YFCA"/>
    <property type="match status" value="1"/>
</dbReference>
<dbReference type="PANTHER" id="PTHR30269:SF0">
    <property type="entry name" value="MEMBRANE TRANSPORTER PROTEIN YFCA-RELATED"/>
    <property type="match status" value="1"/>
</dbReference>
<comment type="subcellular location">
    <subcellularLocation>
        <location evidence="1 8">Cell membrane</location>
        <topology evidence="1 8">Multi-pass membrane protein</topology>
    </subcellularLocation>
</comment>
<evidence type="ECO:0000313" key="9">
    <source>
        <dbReference type="EMBL" id="MFB9527305.1"/>
    </source>
</evidence>
<evidence type="ECO:0000313" key="10">
    <source>
        <dbReference type="Proteomes" id="UP001589646"/>
    </source>
</evidence>
<evidence type="ECO:0000256" key="6">
    <source>
        <dbReference type="ARBA" id="ARBA00022989"/>
    </source>
</evidence>
<dbReference type="InterPro" id="IPR002781">
    <property type="entry name" value="TM_pro_TauE-like"/>
</dbReference>
<gene>
    <name evidence="9" type="ORF">ACFFRN_11835</name>
</gene>
<evidence type="ECO:0000256" key="2">
    <source>
        <dbReference type="ARBA" id="ARBA00009142"/>
    </source>
</evidence>
<reference evidence="9 10" key="1">
    <citation type="submission" date="2024-09" db="EMBL/GenBank/DDBJ databases">
        <authorList>
            <person name="Sun Q."/>
            <person name="Mori K."/>
        </authorList>
    </citation>
    <scope>NUCLEOTIDE SEQUENCE [LARGE SCALE GENOMIC DNA]</scope>
    <source>
        <strain evidence="9 10">JCM 3323</strain>
    </source>
</reference>
<keyword evidence="4 8" id="KW-1003">Cell membrane</keyword>
<comment type="similarity">
    <text evidence="2 8">Belongs to the 4-toluene sulfonate uptake permease (TSUP) (TC 2.A.102) family.</text>
</comment>
<evidence type="ECO:0000256" key="3">
    <source>
        <dbReference type="ARBA" id="ARBA00022448"/>
    </source>
</evidence>
<dbReference type="Pfam" id="PF01925">
    <property type="entry name" value="TauE"/>
    <property type="match status" value="1"/>
</dbReference>
<evidence type="ECO:0000256" key="7">
    <source>
        <dbReference type="ARBA" id="ARBA00023136"/>
    </source>
</evidence>
<accession>A0ABV5PVR7</accession>
<keyword evidence="5" id="KW-0812">Transmembrane</keyword>
<comment type="caution">
    <text evidence="9">The sequence shown here is derived from an EMBL/GenBank/DDBJ whole genome shotgun (WGS) entry which is preliminary data.</text>
</comment>
<protein>
    <recommendedName>
        <fullName evidence="8">Probable membrane transporter protein</fullName>
    </recommendedName>
</protein>
<keyword evidence="7" id="KW-0472">Membrane</keyword>
<dbReference type="EMBL" id="JBHMCE010000003">
    <property type="protein sequence ID" value="MFB9527305.1"/>
    <property type="molecule type" value="Genomic_DNA"/>
</dbReference>
<proteinExistence type="inferred from homology"/>
<evidence type="ECO:0000256" key="8">
    <source>
        <dbReference type="RuleBase" id="RU363041"/>
    </source>
</evidence>